<dbReference type="Proteomes" id="UP000252174">
    <property type="component" value="Unassembled WGS sequence"/>
</dbReference>
<dbReference type="PANTHER" id="PTHR33525">
    <property type="match status" value="1"/>
</dbReference>
<proteinExistence type="predicted"/>
<dbReference type="AlphaFoldDB" id="A0A369AN92"/>
<sequence length="270" mass="29185">MQELDALLAHSGKLPALPRSVALLLAELAHAQPDLRRLNQHFGQDPVLAARLLALANGPAFQMARQVAGIPEALALASGQQLRTLVAATAVSTAAQAPSGVRLAQFAHYSQQTARLARALAGQLPQDQVAAYTVGLLHGLGELLLRLGMPEEMSAIDALVSPLDARRGLVEQQILGYSYAQVSARLAERWRLPMRIVEAMRYQNEPLAENAGEPLAAIVHLASWRMRAHLAKLDEKQMADSFPGDVGLLVGLDIDMVLQQDPFDWRGQPA</sequence>
<comment type="caution">
    <text evidence="2">The sequence shown here is derived from an EMBL/GenBank/DDBJ whole genome shotgun (WGS) entry which is preliminary data.</text>
</comment>
<protein>
    <submittedName>
        <fullName evidence="2">HD-like signal output (HDOD) protein</fullName>
    </submittedName>
</protein>
<dbReference type="EMBL" id="QPJU01000004">
    <property type="protein sequence ID" value="RCX09657.1"/>
    <property type="molecule type" value="Genomic_DNA"/>
</dbReference>
<evidence type="ECO:0000313" key="3">
    <source>
        <dbReference type="Proteomes" id="UP000252174"/>
    </source>
</evidence>
<feature type="domain" description="HDOD" evidence="1">
    <location>
        <begin position="14"/>
        <end position="206"/>
    </location>
</feature>
<organism evidence="2 3">
    <name type="scientific">Extensimonas vulgaris</name>
    <dbReference type="NCBI Taxonomy" id="1031594"/>
    <lineage>
        <taxon>Bacteria</taxon>
        <taxon>Pseudomonadati</taxon>
        <taxon>Pseudomonadota</taxon>
        <taxon>Betaproteobacteria</taxon>
        <taxon>Burkholderiales</taxon>
        <taxon>Comamonadaceae</taxon>
        <taxon>Extensimonas</taxon>
    </lineage>
</organism>
<reference evidence="2 3" key="1">
    <citation type="submission" date="2018-07" db="EMBL/GenBank/DDBJ databases">
        <title>Genomic Encyclopedia of Type Strains, Phase IV (KMG-IV): sequencing the most valuable type-strain genomes for metagenomic binning, comparative biology and taxonomic classification.</title>
        <authorList>
            <person name="Goeker M."/>
        </authorList>
    </citation>
    <scope>NUCLEOTIDE SEQUENCE [LARGE SCALE GENOMIC DNA]</scope>
    <source>
        <strain evidence="2 3">DSM 100911</strain>
    </source>
</reference>
<dbReference type="RefSeq" id="WP_114483050.1">
    <property type="nucleotide sequence ID" value="NZ_QPJU01000004.1"/>
</dbReference>
<dbReference type="InterPro" id="IPR013976">
    <property type="entry name" value="HDOD"/>
</dbReference>
<dbReference type="Gene3D" id="1.10.3210.10">
    <property type="entry name" value="Hypothetical protein af1432"/>
    <property type="match status" value="1"/>
</dbReference>
<gene>
    <name evidence="2" type="ORF">DFR45_10417</name>
</gene>
<evidence type="ECO:0000259" key="1">
    <source>
        <dbReference type="PROSITE" id="PS51833"/>
    </source>
</evidence>
<dbReference type="Pfam" id="PF08668">
    <property type="entry name" value="HDOD"/>
    <property type="match status" value="1"/>
</dbReference>
<accession>A0A369AN92</accession>
<name>A0A369AN92_9BURK</name>
<dbReference type="PANTHER" id="PTHR33525:SF6">
    <property type="entry name" value="HDOD DOMAIN-CONTAINING PROTEIN"/>
    <property type="match status" value="1"/>
</dbReference>
<dbReference type="OrthoDB" id="9770715at2"/>
<dbReference type="InterPro" id="IPR052340">
    <property type="entry name" value="RNase_Y/CdgJ"/>
</dbReference>
<dbReference type="SUPFAM" id="SSF109604">
    <property type="entry name" value="HD-domain/PDEase-like"/>
    <property type="match status" value="1"/>
</dbReference>
<dbReference type="PROSITE" id="PS51833">
    <property type="entry name" value="HDOD"/>
    <property type="match status" value="1"/>
</dbReference>
<keyword evidence="3" id="KW-1185">Reference proteome</keyword>
<evidence type="ECO:0000313" key="2">
    <source>
        <dbReference type="EMBL" id="RCX09657.1"/>
    </source>
</evidence>